<evidence type="ECO:0000256" key="1">
    <source>
        <dbReference type="SAM" id="Phobius"/>
    </source>
</evidence>
<sequence>MKKIAMLAPLVWLGWLVLIDWVPMFPLNDLAAISAEDRALAALANYPIPLLIAGAVALDRTWTRITAIVLSTLCLAGHLMSWWIPYFGPATAAQRADYQKYYTETLRFLPTAGHDVVIDVQHTVVALLTLAMLAATIVFAIRSTGRLPKTNPVTPAP</sequence>
<accession>A0A1G8PXL4</accession>
<dbReference type="OrthoDB" id="3539735at2"/>
<dbReference type="EMBL" id="FNDJ01000008">
    <property type="protein sequence ID" value="SDI97232.1"/>
    <property type="molecule type" value="Genomic_DNA"/>
</dbReference>
<dbReference type="RefSeq" id="WP_090932915.1">
    <property type="nucleotide sequence ID" value="NZ_FNDJ01000008.1"/>
</dbReference>
<dbReference type="Proteomes" id="UP000199202">
    <property type="component" value="Unassembled WGS sequence"/>
</dbReference>
<protein>
    <submittedName>
        <fullName evidence="2">Uncharacterized protein</fullName>
    </submittedName>
</protein>
<keyword evidence="1" id="KW-0812">Transmembrane</keyword>
<gene>
    <name evidence="2" type="ORF">SAMN05421869_10865</name>
</gene>
<dbReference type="STRING" id="633440.SAMN05421869_10865"/>
<reference evidence="2 3" key="1">
    <citation type="submission" date="2016-10" db="EMBL/GenBank/DDBJ databases">
        <authorList>
            <person name="de Groot N.N."/>
        </authorList>
    </citation>
    <scope>NUCLEOTIDE SEQUENCE [LARGE SCALE GENOMIC DNA]</scope>
    <source>
        <strain evidence="2 3">CGMCC 4.6533</strain>
    </source>
</reference>
<keyword evidence="1" id="KW-0472">Membrane</keyword>
<organism evidence="2 3">
    <name type="scientific">Nonomuraea jiangxiensis</name>
    <dbReference type="NCBI Taxonomy" id="633440"/>
    <lineage>
        <taxon>Bacteria</taxon>
        <taxon>Bacillati</taxon>
        <taxon>Actinomycetota</taxon>
        <taxon>Actinomycetes</taxon>
        <taxon>Streptosporangiales</taxon>
        <taxon>Streptosporangiaceae</taxon>
        <taxon>Nonomuraea</taxon>
    </lineage>
</organism>
<feature type="transmembrane region" description="Helical" evidence="1">
    <location>
        <begin position="65"/>
        <end position="84"/>
    </location>
</feature>
<feature type="transmembrane region" description="Helical" evidence="1">
    <location>
        <begin position="7"/>
        <end position="27"/>
    </location>
</feature>
<evidence type="ECO:0000313" key="3">
    <source>
        <dbReference type="Proteomes" id="UP000199202"/>
    </source>
</evidence>
<feature type="transmembrane region" description="Helical" evidence="1">
    <location>
        <begin position="39"/>
        <end position="58"/>
    </location>
</feature>
<dbReference type="AlphaFoldDB" id="A0A1G8PXL4"/>
<feature type="transmembrane region" description="Helical" evidence="1">
    <location>
        <begin position="120"/>
        <end position="141"/>
    </location>
</feature>
<name>A0A1G8PXL4_9ACTN</name>
<evidence type="ECO:0000313" key="2">
    <source>
        <dbReference type="EMBL" id="SDI97232.1"/>
    </source>
</evidence>
<keyword evidence="3" id="KW-1185">Reference proteome</keyword>
<proteinExistence type="predicted"/>
<keyword evidence="1" id="KW-1133">Transmembrane helix</keyword>